<dbReference type="InterPro" id="IPR018060">
    <property type="entry name" value="HTH_AraC"/>
</dbReference>
<dbReference type="InterPro" id="IPR029062">
    <property type="entry name" value="Class_I_gatase-like"/>
</dbReference>
<name>A0ABR5TG51_9BURK</name>
<dbReference type="InterPro" id="IPR018062">
    <property type="entry name" value="HTH_AraC-typ_CS"/>
</dbReference>
<dbReference type="PANTHER" id="PTHR43130:SF3">
    <property type="entry name" value="HTH-TYPE TRANSCRIPTIONAL REGULATOR RV1931C"/>
    <property type="match status" value="1"/>
</dbReference>
<dbReference type="Proteomes" id="UP000070255">
    <property type="component" value="Unassembled WGS sequence"/>
</dbReference>
<dbReference type="Gene3D" id="3.40.50.880">
    <property type="match status" value="1"/>
</dbReference>
<evidence type="ECO:0000256" key="3">
    <source>
        <dbReference type="ARBA" id="ARBA00023163"/>
    </source>
</evidence>
<dbReference type="InterPro" id="IPR052158">
    <property type="entry name" value="INH-QAR"/>
</dbReference>
<comment type="caution">
    <text evidence="5">The sequence shown here is derived from an EMBL/GenBank/DDBJ whole genome shotgun (WGS) entry which is preliminary data.</text>
</comment>
<dbReference type="InterPro" id="IPR002818">
    <property type="entry name" value="DJ-1/PfpI"/>
</dbReference>
<dbReference type="SUPFAM" id="SSF46689">
    <property type="entry name" value="Homeodomain-like"/>
    <property type="match status" value="2"/>
</dbReference>
<keyword evidence="3" id="KW-0804">Transcription</keyword>
<keyword evidence="1" id="KW-0805">Transcription regulation</keyword>
<evidence type="ECO:0000313" key="5">
    <source>
        <dbReference type="EMBL" id="KWZ43982.1"/>
    </source>
</evidence>
<gene>
    <name evidence="5" type="ORF">WS72_14725</name>
</gene>
<dbReference type="SUPFAM" id="SSF52317">
    <property type="entry name" value="Class I glutamine amidotransferase-like"/>
    <property type="match status" value="1"/>
</dbReference>
<evidence type="ECO:0000313" key="6">
    <source>
        <dbReference type="Proteomes" id="UP000070255"/>
    </source>
</evidence>
<keyword evidence="2" id="KW-0238">DNA-binding</keyword>
<dbReference type="SMART" id="SM00342">
    <property type="entry name" value="HTH_ARAC"/>
    <property type="match status" value="1"/>
</dbReference>
<dbReference type="PROSITE" id="PS00041">
    <property type="entry name" value="HTH_ARAC_FAMILY_1"/>
    <property type="match status" value="1"/>
</dbReference>
<dbReference type="Gene3D" id="1.10.10.60">
    <property type="entry name" value="Homeodomain-like"/>
    <property type="match status" value="1"/>
</dbReference>
<dbReference type="PANTHER" id="PTHR43130">
    <property type="entry name" value="ARAC-FAMILY TRANSCRIPTIONAL REGULATOR"/>
    <property type="match status" value="1"/>
</dbReference>
<dbReference type="EMBL" id="LNJQ01000001">
    <property type="protein sequence ID" value="KWZ43982.1"/>
    <property type="molecule type" value="Genomic_DNA"/>
</dbReference>
<keyword evidence="6" id="KW-1185">Reference proteome</keyword>
<proteinExistence type="predicted"/>
<organism evidence="5 6">
    <name type="scientific">Burkholderia savannae</name>
    <dbReference type="NCBI Taxonomy" id="1637837"/>
    <lineage>
        <taxon>Bacteria</taxon>
        <taxon>Pseudomonadati</taxon>
        <taxon>Pseudomonadota</taxon>
        <taxon>Betaproteobacteria</taxon>
        <taxon>Burkholderiales</taxon>
        <taxon>Burkholderiaceae</taxon>
        <taxon>Burkholderia</taxon>
        <taxon>pseudomallei group</taxon>
    </lineage>
</organism>
<evidence type="ECO:0000256" key="1">
    <source>
        <dbReference type="ARBA" id="ARBA00023015"/>
    </source>
</evidence>
<dbReference type="PROSITE" id="PS01124">
    <property type="entry name" value="HTH_ARAC_FAMILY_2"/>
    <property type="match status" value="1"/>
</dbReference>
<evidence type="ECO:0000259" key="4">
    <source>
        <dbReference type="PROSITE" id="PS01124"/>
    </source>
</evidence>
<evidence type="ECO:0000256" key="2">
    <source>
        <dbReference type="ARBA" id="ARBA00023125"/>
    </source>
</evidence>
<sequence>MAAEIPLRHRTTTVDVVIYPGFKAIEAVGVINVFDYANARLAAAGLPPVYDLQIAAPAKGAVKSDTLIVLEATKAIDTLAVPDTAIVVGARDIERALRDTSMLVGWCRDVSGRIGRMVGLCSGCFFLAESGMLDGRRATTHWSVAHTLQARYPAVKVEPDAIFVREGNVWTSAGVTAGLDLALAMVEEDLGRDIALAVARDLVIYLKRPGGQSQFSVYLASQMTAHSSIRDVQDWILNSLGERLSVAQLAKRAAMSERNFIRVFVRETGYRPAEFIEIARLEKARRMLEQEELPLKTVAVRSGFHSDDQLRRVFVRRLGVTPGAYRERFSGTGVRDAAASEGADFTD</sequence>
<accession>A0ABR5TG51</accession>
<protein>
    <submittedName>
        <fullName evidence="5">AraC family transcriptional regulator</fullName>
    </submittedName>
</protein>
<dbReference type="InterPro" id="IPR009057">
    <property type="entry name" value="Homeodomain-like_sf"/>
</dbReference>
<dbReference type="Pfam" id="PF12833">
    <property type="entry name" value="HTH_18"/>
    <property type="match status" value="1"/>
</dbReference>
<reference evidence="5 6" key="1">
    <citation type="submission" date="2015-11" db="EMBL/GenBank/DDBJ databases">
        <authorList>
            <person name="Sahl J."/>
            <person name="Wagner D."/>
            <person name="Keim P."/>
        </authorList>
    </citation>
    <scope>NUCLEOTIDE SEQUENCE [LARGE SCALE GENOMIC DNA]</scope>
    <source>
        <strain evidence="5 6">BDU18</strain>
    </source>
</reference>
<dbReference type="RefSeq" id="WP_038750863.1">
    <property type="nucleotide sequence ID" value="NZ_CP013417.1"/>
</dbReference>
<dbReference type="Pfam" id="PF01965">
    <property type="entry name" value="DJ-1_PfpI"/>
    <property type="match status" value="1"/>
</dbReference>
<feature type="domain" description="HTH araC/xylS-type" evidence="4">
    <location>
        <begin position="230"/>
        <end position="328"/>
    </location>
</feature>
<dbReference type="CDD" id="cd03137">
    <property type="entry name" value="GATase1_AraC_1"/>
    <property type="match status" value="1"/>
</dbReference>